<reference evidence="2 3" key="1">
    <citation type="journal article" date="2016" name="Mol. Biol. Evol.">
        <title>Comparative Genomics of Early-Diverging Mushroom-Forming Fungi Provides Insights into the Origins of Lignocellulose Decay Capabilities.</title>
        <authorList>
            <person name="Nagy L.G."/>
            <person name="Riley R."/>
            <person name="Tritt A."/>
            <person name="Adam C."/>
            <person name="Daum C."/>
            <person name="Floudas D."/>
            <person name="Sun H."/>
            <person name="Yadav J.S."/>
            <person name="Pangilinan J."/>
            <person name="Larsson K.H."/>
            <person name="Matsuura K."/>
            <person name="Barry K."/>
            <person name="Labutti K."/>
            <person name="Kuo R."/>
            <person name="Ohm R.A."/>
            <person name="Bhattacharya S.S."/>
            <person name="Shirouzu T."/>
            <person name="Yoshinaga Y."/>
            <person name="Martin F.M."/>
            <person name="Grigoriev I.V."/>
            <person name="Hibbett D.S."/>
        </authorList>
    </citation>
    <scope>NUCLEOTIDE SEQUENCE [LARGE SCALE GENOMIC DNA]</scope>
    <source>
        <strain evidence="2 3">HHB12029</strain>
    </source>
</reference>
<evidence type="ECO:0000313" key="3">
    <source>
        <dbReference type="Proteomes" id="UP000077266"/>
    </source>
</evidence>
<feature type="region of interest" description="Disordered" evidence="1">
    <location>
        <begin position="231"/>
        <end position="263"/>
    </location>
</feature>
<dbReference type="EMBL" id="KV426484">
    <property type="protein sequence ID" value="KZV80411.1"/>
    <property type="molecule type" value="Genomic_DNA"/>
</dbReference>
<keyword evidence="3" id="KW-1185">Reference proteome</keyword>
<dbReference type="Proteomes" id="UP000077266">
    <property type="component" value="Unassembled WGS sequence"/>
</dbReference>
<organism evidence="2 3">
    <name type="scientific">Exidia glandulosa HHB12029</name>
    <dbReference type="NCBI Taxonomy" id="1314781"/>
    <lineage>
        <taxon>Eukaryota</taxon>
        <taxon>Fungi</taxon>
        <taxon>Dikarya</taxon>
        <taxon>Basidiomycota</taxon>
        <taxon>Agaricomycotina</taxon>
        <taxon>Agaricomycetes</taxon>
        <taxon>Auriculariales</taxon>
        <taxon>Exidiaceae</taxon>
        <taxon>Exidia</taxon>
    </lineage>
</organism>
<evidence type="ECO:0000256" key="1">
    <source>
        <dbReference type="SAM" id="MobiDB-lite"/>
    </source>
</evidence>
<proteinExistence type="predicted"/>
<feature type="region of interest" description="Disordered" evidence="1">
    <location>
        <begin position="382"/>
        <end position="406"/>
    </location>
</feature>
<protein>
    <submittedName>
        <fullName evidence="2">Uncharacterized protein</fullName>
    </submittedName>
</protein>
<sequence length="406" mass="46089">MKCRNARLHLTTIGRHALRIAQQLPGLCRLELEIEEDILSEFELRDGTPIFPSSLSSVRIQVLEPECNAVKLLCAICDTTKHIRTLEIELPYLGCDDLYWPSLFTDPVSPLRLRVGPPGDVSHPLSHLYSMPCKMALTVDSGDGCTKTVRWPDPELYGPVNRNSKPYWRQFESFSHLYPLCAFIQDVTIAHAFLPVIFALEELPALQRLEIHLDDFSGPFWMTRATNAANDYRSGDRTPPERSTLPSPQRFNDPSYANDWGESDRDGISQAHTDWERSVAECSLLNAFDEEKEDHLLPCPALETVVLRTSYSRTRVSTRQLAHFGRALGLLDRAAGNRPRLRLLGVELSSAKYGKLHLQVFDDVEQVSLTALNFRPWDAEEWSSEEEELDEGFSEAEVLSEQYSED</sequence>
<feature type="compositionally biased region" description="Acidic residues" evidence="1">
    <location>
        <begin position="382"/>
        <end position="394"/>
    </location>
</feature>
<evidence type="ECO:0000313" key="2">
    <source>
        <dbReference type="EMBL" id="KZV80411.1"/>
    </source>
</evidence>
<name>A0A165BDU3_EXIGL</name>
<accession>A0A165BDU3</accession>
<dbReference type="AlphaFoldDB" id="A0A165BDU3"/>
<dbReference type="InParanoid" id="A0A165BDU3"/>
<gene>
    <name evidence="2" type="ORF">EXIGLDRAFT_780980</name>
</gene>